<dbReference type="SUPFAM" id="SSF51735">
    <property type="entry name" value="NAD(P)-binding Rossmann-fold domains"/>
    <property type="match status" value="1"/>
</dbReference>
<name>A0ABR4BZ37_9HELO</name>
<comment type="caution">
    <text evidence="1">The sequence shown here is derived from an EMBL/GenBank/DDBJ whole genome shotgun (WGS) entry which is preliminary data.</text>
</comment>
<evidence type="ECO:0000313" key="1">
    <source>
        <dbReference type="EMBL" id="KAL2062908.1"/>
    </source>
</evidence>
<evidence type="ECO:0000313" key="2">
    <source>
        <dbReference type="Proteomes" id="UP001595075"/>
    </source>
</evidence>
<accession>A0ABR4BZ37</accession>
<protein>
    <submittedName>
        <fullName evidence="1">Uncharacterized protein</fullName>
    </submittedName>
</protein>
<dbReference type="InterPro" id="IPR036291">
    <property type="entry name" value="NAD(P)-bd_dom_sf"/>
</dbReference>
<organism evidence="1 2">
    <name type="scientific">Oculimacula yallundae</name>
    <dbReference type="NCBI Taxonomy" id="86028"/>
    <lineage>
        <taxon>Eukaryota</taxon>
        <taxon>Fungi</taxon>
        <taxon>Dikarya</taxon>
        <taxon>Ascomycota</taxon>
        <taxon>Pezizomycotina</taxon>
        <taxon>Leotiomycetes</taxon>
        <taxon>Helotiales</taxon>
        <taxon>Ploettnerulaceae</taxon>
        <taxon>Oculimacula</taxon>
    </lineage>
</organism>
<sequence length="171" mass="19251">MSLPLKLILTFTTAFTRHEICFQASIERDEGGALLYTERPRPFGSRTTGANILEFDFLVAAAKAFEDGTLDILINSAGRLQTMAMGPFLTRQHLLPSVKMGSTSKIIDISSYLPPDIKKEDEGNFLAHRMARAAFNQQIITISNELRNADFHLGHFAQSWLCRYLTDGWRI</sequence>
<gene>
    <name evidence="1" type="ORF">VTL71DRAFT_5980</name>
</gene>
<dbReference type="Proteomes" id="UP001595075">
    <property type="component" value="Unassembled WGS sequence"/>
</dbReference>
<reference evidence="1 2" key="1">
    <citation type="journal article" date="2024" name="Commun. Biol.">
        <title>Comparative genomic analysis of thermophilic fungi reveals convergent evolutionary adaptations and gene losses.</title>
        <authorList>
            <person name="Steindorff A.S."/>
            <person name="Aguilar-Pontes M.V."/>
            <person name="Robinson A.J."/>
            <person name="Andreopoulos B."/>
            <person name="LaButti K."/>
            <person name="Kuo A."/>
            <person name="Mondo S."/>
            <person name="Riley R."/>
            <person name="Otillar R."/>
            <person name="Haridas S."/>
            <person name="Lipzen A."/>
            <person name="Grimwood J."/>
            <person name="Schmutz J."/>
            <person name="Clum A."/>
            <person name="Reid I.D."/>
            <person name="Moisan M.C."/>
            <person name="Butler G."/>
            <person name="Nguyen T.T.M."/>
            <person name="Dewar K."/>
            <person name="Conant G."/>
            <person name="Drula E."/>
            <person name="Henrissat B."/>
            <person name="Hansel C."/>
            <person name="Singer S."/>
            <person name="Hutchinson M.I."/>
            <person name="de Vries R.P."/>
            <person name="Natvig D.O."/>
            <person name="Powell A.J."/>
            <person name="Tsang A."/>
            <person name="Grigoriev I.V."/>
        </authorList>
    </citation>
    <scope>NUCLEOTIDE SEQUENCE [LARGE SCALE GENOMIC DNA]</scope>
    <source>
        <strain evidence="1 2">CBS 494.80</strain>
    </source>
</reference>
<proteinExistence type="predicted"/>
<keyword evidence="2" id="KW-1185">Reference proteome</keyword>
<dbReference type="EMBL" id="JAZHXI010000016">
    <property type="protein sequence ID" value="KAL2062908.1"/>
    <property type="molecule type" value="Genomic_DNA"/>
</dbReference>